<keyword evidence="5" id="KW-1185">Reference proteome</keyword>
<feature type="region of interest" description="Disordered" evidence="1">
    <location>
        <begin position="164"/>
        <end position="199"/>
    </location>
</feature>
<dbReference type="RefSeq" id="WP_203768820.1">
    <property type="nucleotide sequence ID" value="NZ_BAAAYJ010000072.1"/>
</dbReference>
<evidence type="ECO:0000313" key="5">
    <source>
        <dbReference type="Proteomes" id="UP000647172"/>
    </source>
</evidence>
<dbReference type="Pfam" id="PF03752">
    <property type="entry name" value="ALF"/>
    <property type="match status" value="1"/>
</dbReference>
<accession>A0A919MHA7</accession>
<gene>
    <name evidence="4" type="ORF">Ani05nite_30080</name>
</gene>
<feature type="signal peptide" evidence="3">
    <location>
        <begin position="1"/>
        <end position="22"/>
    </location>
</feature>
<sequence>MRRKTAAGVLLALALLTPAAPAAAHAETPVLDASCQTVERKLYKDIRELITIDLDTATEVEMQVVANQILAAARAESLPVLPGAVQDRLDGTADDLRAFLKTGVRAAWTTDLRISALRTLNDDAGANVKAAAQKALDSGTIEDLLAYLNEGLYAARALDCAAQPTPTATATPSATTTAAPVPTSSAGTDTSGGEGGGLPVTGSDIGMVAGVGGALLLLGGAGYVIGRRRRSRFVA</sequence>
<evidence type="ECO:0000256" key="3">
    <source>
        <dbReference type="SAM" id="SignalP"/>
    </source>
</evidence>
<evidence type="ECO:0000256" key="1">
    <source>
        <dbReference type="SAM" id="MobiDB-lite"/>
    </source>
</evidence>
<dbReference type="EMBL" id="BOMQ01000035">
    <property type="protein sequence ID" value="GIE49474.1"/>
    <property type="molecule type" value="Genomic_DNA"/>
</dbReference>
<evidence type="ECO:0000313" key="4">
    <source>
        <dbReference type="EMBL" id="GIE49474.1"/>
    </source>
</evidence>
<comment type="caution">
    <text evidence="4">The sequence shown here is derived from an EMBL/GenBank/DDBJ whole genome shotgun (WGS) entry which is preliminary data.</text>
</comment>
<keyword evidence="3" id="KW-0732">Signal</keyword>
<evidence type="ECO:0008006" key="6">
    <source>
        <dbReference type="Google" id="ProtNLM"/>
    </source>
</evidence>
<feature type="transmembrane region" description="Helical" evidence="2">
    <location>
        <begin position="205"/>
        <end position="225"/>
    </location>
</feature>
<protein>
    <recommendedName>
        <fullName evidence="6">LPXTG-motif cell wall anchor domain-containing protein</fullName>
    </recommendedName>
</protein>
<dbReference type="InterPro" id="IPR005506">
    <property type="entry name" value="DUF312_ALF"/>
</dbReference>
<keyword evidence="2" id="KW-0812">Transmembrane</keyword>
<reference evidence="4" key="1">
    <citation type="submission" date="2021-01" db="EMBL/GenBank/DDBJ databases">
        <title>Whole genome shotgun sequence of Actinoplanes nipponensis NBRC 14063.</title>
        <authorList>
            <person name="Komaki H."/>
            <person name="Tamura T."/>
        </authorList>
    </citation>
    <scope>NUCLEOTIDE SEQUENCE</scope>
    <source>
        <strain evidence="4">NBRC 14063</strain>
    </source>
</reference>
<dbReference type="NCBIfam" id="TIGR01167">
    <property type="entry name" value="LPXTG_anchor"/>
    <property type="match status" value="1"/>
</dbReference>
<keyword evidence="2" id="KW-1133">Transmembrane helix</keyword>
<keyword evidence="2" id="KW-0472">Membrane</keyword>
<dbReference type="Proteomes" id="UP000647172">
    <property type="component" value="Unassembled WGS sequence"/>
</dbReference>
<proteinExistence type="predicted"/>
<feature type="chain" id="PRO_5038582609" description="LPXTG-motif cell wall anchor domain-containing protein" evidence="3">
    <location>
        <begin position="23"/>
        <end position="235"/>
    </location>
</feature>
<name>A0A919MHA7_9ACTN</name>
<evidence type="ECO:0000256" key="2">
    <source>
        <dbReference type="SAM" id="Phobius"/>
    </source>
</evidence>
<dbReference type="AlphaFoldDB" id="A0A919MHA7"/>
<feature type="compositionally biased region" description="Gly residues" evidence="1">
    <location>
        <begin position="190"/>
        <end position="199"/>
    </location>
</feature>
<organism evidence="4 5">
    <name type="scientific">Actinoplanes nipponensis</name>
    <dbReference type="NCBI Taxonomy" id="135950"/>
    <lineage>
        <taxon>Bacteria</taxon>
        <taxon>Bacillati</taxon>
        <taxon>Actinomycetota</taxon>
        <taxon>Actinomycetes</taxon>
        <taxon>Micromonosporales</taxon>
        <taxon>Micromonosporaceae</taxon>
        <taxon>Actinoplanes</taxon>
    </lineage>
</organism>
<feature type="compositionally biased region" description="Low complexity" evidence="1">
    <location>
        <begin position="164"/>
        <end position="189"/>
    </location>
</feature>